<dbReference type="SUPFAM" id="SSF51735">
    <property type="entry name" value="NAD(P)-binding Rossmann-fold domains"/>
    <property type="match status" value="1"/>
</dbReference>
<accession>A0AA37PIH4</accession>
<dbReference type="InterPro" id="IPR036291">
    <property type="entry name" value="NAD(P)-bd_dom_sf"/>
</dbReference>
<dbReference type="Proteomes" id="UP000245060">
    <property type="component" value="Unassembled WGS sequence"/>
</dbReference>
<reference evidence="13" key="1">
    <citation type="journal article" date="2018" name="Genome Announc.">
        <title>Draft Genome Sequence of Mycobacterium montefiorense Isolated from Japanese Black Salamander (Hynobius nigrescens).</title>
        <authorList>
            <person name="Fukano H."/>
            <person name="Yoshida M."/>
            <person name="Shimizu A."/>
            <person name="Iwao H."/>
            <person name="Katayama Y."/>
            <person name="Omatsu T."/>
            <person name="Mizutani T."/>
            <person name="Kurata O."/>
            <person name="Wada S."/>
            <person name="Hoshino Y."/>
        </authorList>
    </citation>
    <scope>NUCLEOTIDE SEQUENCE</scope>
    <source>
        <strain evidence="13">BS</strain>
    </source>
</reference>
<dbReference type="RefSeq" id="WP_165839768.1">
    <property type="nucleotide sequence ID" value="NZ_BFCH01000011.1"/>
</dbReference>
<keyword evidence="8" id="KW-0520">NAD</keyword>
<dbReference type="FunFam" id="3.40.50.720:FF:000039">
    <property type="entry name" value="Alcohol dehydrogenase AdhP"/>
    <property type="match status" value="1"/>
</dbReference>
<dbReference type="AlphaFoldDB" id="A0AA37PIH4"/>
<sequence length="352" mass="36433">MTTFRAAQVTSPRGRLAVTDRTLTDPVPGTVRVAVEACGICHSDAIFVDGQWPGLQFPLTPGHEIAGRIDALGEGVQGWREGDRVAIGASGGYCEHCRSCRRGDLVHCEAHMVTGATFPGGFAEYVVAPANALARIPDEISAVDAAPLACAGLTMFNSLRSTAAGPGDLVAILGIGGLGHLGVQFAVKMGFCTVAIARGREKGSFARVLGAHHYIDSLTSDVASELQSLGGARVIAATATNAEAISAAIGGLGLHGELLLLALLAEPVPINPIQLINTSGTVRGHPVGDSNDLEDTLNFAALQGIKPMVEVLPLEKAADGYQRMLDNQARFRVVLTTEANGTCVSSPNVLVG</sequence>
<evidence type="ECO:0000256" key="5">
    <source>
        <dbReference type="ARBA" id="ARBA00022723"/>
    </source>
</evidence>
<dbReference type="SMART" id="SM00829">
    <property type="entry name" value="PKS_ER"/>
    <property type="match status" value="1"/>
</dbReference>
<comment type="catalytic activity">
    <reaction evidence="10">
        <text>a primary alcohol + NAD(+) = an aldehyde + NADH + H(+)</text>
        <dbReference type="Rhea" id="RHEA:10736"/>
        <dbReference type="ChEBI" id="CHEBI:15378"/>
        <dbReference type="ChEBI" id="CHEBI:15734"/>
        <dbReference type="ChEBI" id="CHEBI:17478"/>
        <dbReference type="ChEBI" id="CHEBI:57540"/>
        <dbReference type="ChEBI" id="CHEBI:57945"/>
        <dbReference type="EC" id="1.1.1.1"/>
    </reaction>
</comment>
<evidence type="ECO:0000256" key="4">
    <source>
        <dbReference type="ARBA" id="ARBA00016352"/>
    </source>
</evidence>
<protein>
    <recommendedName>
        <fullName evidence="4">Alcohol dehydrogenase</fullName>
        <ecNumber evidence="3">1.1.1.1</ecNumber>
    </recommendedName>
</protein>
<dbReference type="GO" id="GO:0004022">
    <property type="term" value="F:alcohol dehydrogenase (NAD+) activity"/>
    <property type="evidence" value="ECO:0007669"/>
    <property type="project" value="UniProtKB-EC"/>
</dbReference>
<evidence type="ECO:0000256" key="9">
    <source>
        <dbReference type="ARBA" id="ARBA00049164"/>
    </source>
</evidence>
<comment type="caution">
    <text evidence="14">The sequence shown here is derived from an EMBL/GenBank/DDBJ whole genome shotgun (WGS) entry which is preliminary data.</text>
</comment>
<dbReference type="EMBL" id="BFCH01000011">
    <property type="protein sequence ID" value="GBG37274.1"/>
    <property type="molecule type" value="Genomic_DNA"/>
</dbReference>
<evidence type="ECO:0000256" key="7">
    <source>
        <dbReference type="ARBA" id="ARBA00023002"/>
    </source>
</evidence>
<keyword evidence="7" id="KW-0560">Oxidoreductase</keyword>
<dbReference type="GO" id="GO:0008270">
    <property type="term" value="F:zinc ion binding"/>
    <property type="evidence" value="ECO:0007669"/>
    <property type="project" value="InterPro"/>
</dbReference>
<reference evidence="14" key="4">
    <citation type="submission" date="2022-04" db="EMBL/GenBank/DDBJ databases">
        <authorList>
            <person name="Komine T."/>
            <person name="Fukano H."/>
            <person name="Wada S."/>
        </authorList>
    </citation>
    <scope>NUCLEOTIDE SEQUENCE</scope>
    <source>
        <strain evidence="14">NJB18185</strain>
    </source>
</reference>
<feature type="domain" description="Enoyl reductase (ER)" evidence="12">
    <location>
        <begin position="14"/>
        <end position="335"/>
    </location>
</feature>
<dbReference type="EMBL" id="BQYH01000002">
    <property type="protein sequence ID" value="GKU70415.1"/>
    <property type="molecule type" value="Genomic_DNA"/>
</dbReference>
<evidence type="ECO:0000313" key="15">
    <source>
        <dbReference type="Proteomes" id="UP000245060"/>
    </source>
</evidence>
<evidence type="ECO:0000256" key="10">
    <source>
        <dbReference type="ARBA" id="ARBA00049243"/>
    </source>
</evidence>
<comment type="cofactor">
    <cofactor evidence="1 11">
        <name>Zn(2+)</name>
        <dbReference type="ChEBI" id="CHEBI:29105"/>
    </cofactor>
</comment>
<evidence type="ECO:0000256" key="11">
    <source>
        <dbReference type="RuleBase" id="RU361277"/>
    </source>
</evidence>
<dbReference type="Proteomes" id="UP001139505">
    <property type="component" value="Unassembled WGS sequence"/>
</dbReference>
<dbReference type="EC" id="1.1.1.1" evidence="3"/>
<evidence type="ECO:0000256" key="3">
    <source>
        <dbReference type="ARBA" id="ARBA00013190"/>
    </source>
</evidence>
<evidence type="ECO:0000259" key="12">
    <source>
        <dbReference type="SMART" id="SM00829"/>
    </source>
</evidence>
<dbReference type="Pfam" id="PF00107">
    <property type="entry name" value="ADH_zinc_N"/>
    <property type="match status" value="1"/>
</dbReference>
<evidence type="ECO:0000256" key="6">
    <source>
        <dbReference type="ARBA" id="ARBA00022833"/>
    </source>
</evidence>
<dbReference type="InterPro" id="IPR011032">
    <property type="entry name" value="GroES-like_sf"/>
</dbReference>
<reference evidence="15" key="2">
    <citation type="submission" date="2018-04" db="EMBL/GenBank/DDBJ databases">
        <title>Draft genome sequence of Mycobacterium montefiorense isolated from Japanese black salamander.</title>
        <authorList>
            <person name="Fukano H."/>
            <person name="Yoshida M."/>
            <person name="Shimizu A."/>
            <person name="Iwao H."/>
            <person name="Kurata O."/>
            <person name="Katayama Y."/>
            <person name="Omatsu T."/>
            <person name="Mizutani T."/>
            <person name="Wada S."/>
            <person name="Hoshino Y."/>
        </authorList>
    </citation>
    <scope>NUCLEOTIDE SEQUENCE [LARGE SCALE GENOMIC DNA]</scope>
    <source>
        <strain evidence="15">BS</strain>
    </source>
</reference>
<dbReference type="InterPro" id="IPR013149">
    <property type="entry name" value="ADH-like_C"/>
</dbReference>
<evidence type="ECO:0000256" key="2">
    <source>
        <dbReference type="ARBA" id="ARBA00008072"/>
    </source>
</evidence>
<dbReference type="PANTHER" id="PTHR42940:SF7">
    <property type="entry name" value="ALCOHOL DEHYDROGENASE-LIKE N-TERMINAL DOMAIN-CONTAINING PROTEIN"/>
    <property type="match status" value="1"/>
</dbReference>
<dbReference type="SUPFAM" id="SSF50129">
    <property type="entry name" value="GroES-like"/>
    <property type="match status" value="1"/>
</dbReference>
<dbReference type="PANTHER" id="PTHR42940">
    <property type="entry name" value="ALCOHOL DEHYDROGENASE 1-RELATED"/>
    <property type="match status" value="1"/>
</dbReference>
<evidence type="ECO:0000256" key="8">
    <source>
        <dbReference type="ARBA" id="ARBA00023027"/>
    </source>
</evidence>
<evidence type="ECO:0000313" key="16">
    <source>
        <dbReference type="Proteomes" id="UP001139505"/>
    </source>
</evidence>
<dbReference type="GO" id="GO:0005737">
    <property type="term" value="C:cytoplasm"/>
    <property type="evidence" value="ECO:0007669"/>
    <property type="project" value="TreeGrafter"/>
</dbReference>
<comment type="catalytic activity">
    <reaction evidence="9">
        <text>a secondary alcohol + NAD(+) = a ketone + NADH + H(+)</text>
        <dbReference type="Rhea" id="RHEA:10740"/>
        <dbReference type="ChEBI" id="CHEBI:15378"/>
        <dbReference type="ChEBI" id="CHEBI:17087"/>
        <dbReference type="ChEBI" id="CHEBI:35681"/>
        <dbReference type="ChEBI" id="CHEBI:57540"/>
        <dbReference type="ChEBI" id="CHEBI:57945"/>
        <dbReference type="EC" id="1.1.1.1"/>
    </reaction>
</comment>
<evidence type="ECO:0000256" key="1">
    <source>
        <dbReference type="ARBA" id="ARBA00001947"/>
    </source>
</evidence>
<evidence type="ECO:0000313" key="13">
    <source>
        <dbReference type="EMBL" id="GBG37274.1"/>
    </source>
</evidence>
<gene>
    <name evidence="13" type="ORF">MmonteBS_16460</name>
    <name evidence="14" type="ORF">NJB18185_01920</name>
</gene>
<name>A0AA37PIH4_9MYCO</name>
<dbReference type="Pfam" id="PF08240">
    <property type="entry name" value="ADH_N"/>
    <property type="match status" value="1"/>
</dbReference>
<keyword evidence="15" id="KW-1185">Reference proteome</keyword>
<dbReference type="InterPro" id="IPR013154">
    <property type="entry name" value="ADH-like_N"/>
</dbReference>
<organism evidence="14 16">
    <name type="scientific">Mycobacterium montefiorense</name>
    <dbReference type="NCBI Taxonomy" id="154654"/>
    <lineage>
        <taxon>Bacteria</taxon>
        <taxon>Bacillati</taxon>
        <taxon>Actinomycetota</taxon>
        <taxon>Actinomycetes</taxon>
        <taxon>Mycobacteriales</taxon>
        <taxon>Mycobacteriaceae</taxon>
        <taxon>Mycobacterium</taxon>
        <taxon>Mycobacterium simiae complex</taxon>
    </lineage>
</organism>
<comment type="similarity">
    <text evidence="2 11">Belongs to the zinc-containing alcohol dehydrogenase family.</text>
</comment>
<proteinExistence type="inferred from homology"/>
<keyword evidence="5 11" id="KW-0479">Metal-binding</keyword>
<dbReference type="Gene3D" id="3.40.50.720">
    <property type="entry name" value="NAD(P)-binding Rossmann-like Domain"/>
    <property type="match status" value="1"/>
</dbReference>
<reference evidence="14" key="3">
    <citation type="journal article" date="2022" name="Microbiol. Resour. Announc.">
        <title>Draft Genome Sequences of Eight Mycobacterium montefiorense Strains Isolated from Salamanders in Captivity.</title>
        <authorList>
            <person name="Komine T."/>
            <person name="Ihara H."/>
            <person name="Fukano H."/>
            <person name="Hoshino Y."/>
            <person name="Kurata O."/>
            <person name="Wada S."/>
        </authorList>
    </citation>
    <scope>NUCLEOTIDE SEQUENCE</scope>
    <source>
        <strain evidence="14">NJB18185</strain>
    </source>
</reference>
<keyword evidence="6 11" id="KW-0862">Zinc</keyword>
<dbReference type="PROSITE" id="PS00059">
    <property type="entry name" value="ADH_ZINC"/>
    <property type="match status" value="1"/>
</dbReference>
<dbReference type="InterPro" id="IPR002328">
    <property type="entry name" value="ADH_Zn_CS"/>
</dbReference>
<dbReference type="Gene3D" id="3.90.180.10">
    <property type="entry name" value="Medium-chain alcohol dehydrogenases, catalytic domain"/>
    <property type="match status" value="1"/>
</dbReference>
<evidence type="ECO:0000313" key="14">
    <source>
        <dbReference type="EMBL" id="GKU70415.1"/>
    </source>
</evidence>
<dbReference type="InterPro" id="IPR020843">
    <property type="entry name" value="ER"/>
</dbReference>